<keyword evidence="3" id="KW-1185">Reference proteome</keyword>
<gene>
    <name evidence="2" type="ORF">E2C01_055879</name>
</gene>
<organism evidence="2 3">
    <name type="scientific">Portunus trituberculatus</name>
    <name type="common">Swimming crab</name>
    <name type="synonym">Neptunus trituberculatus</name>
    <dbReference type="NCBI Taxonomy" id="210409"/>
    <lineage>
        <taxon>Eukaryota</taxon>
        <taxon>Metazoa</taxon>
        <taxon>Ecdysozoa</taxon>
        <taxon>Arthropoda</taxon>
        <taxon>Crustacea</taxon>
        <taxon>Multicrustacea</taxon>
        <taxon>Malacostraca</taxon>
        <taxon>Eumalacostraca</taxon>
        <taxon>Eucarida</taxon>
        <taxon>Decapoda</taxon>
        <taxon>Pleocyemata</taxon>
        <taxon>Brachyura</taxon>
        <taxon>Eubrachyura</taxon>
        <taxon>Portunoidea</taxon>
        <taxon>Portunidae</taxon>
        <taxon>Portuninae</taxon>
        <taxon>Portunus</taxon>
    </lineage>
</organism>
<keyword evidence="1" id="KW-0732">Signal</keyword>
<dbReference type="Proteomes" id="UP000324222">
    <property type="component" value="Unassembled WGS sequence"/>
</dbReference>
<proteinExistence type="predicted"/>
<accession>A0A5B7GSG0</accession>
<comment type="caution">
    <text evidence="2">The sequence shown here is derived from an EMBL/GenBank/DDBJ whole genome shotgun (WGS) entry which is preliminary data.</text>
</comment>
<dbReference type="EMBL" id="VSRR010018948">
    <property type="protein sequence ID" value="MPC61802.1"/>
    <property type="molecule type" value="Genomic_DNA"/>
</dbReference>
<protein>
    <recommendedName>
        <fullName evidence="4">Secreted protein</fullName>
    </recommendedName>
</protein>
<name>A0A5B7GSG0_PORTR</name>
<evidence type="ECO:0000313" key="2">
    <source>
        <dbReference type="EMBL" id="MPC61802.1"/>
    </source>
</evidence>
<feature type="chain" id="PRO_5022962182" description="Secreted protein" evidence="1">
    <location>
        <begin position="23"/>
        <end position="72"/>
    </location>
</feature>
<sequence length="72" mass="7895">MLVCPQIALSLLAGWVGGGGRARTEARSRSSEWQLNYSSPRHHARYISPVTTLPLTSRVYAAQCPSLPCLRV</sequence>
<evidence type="ECO:0000256" key="1">
    <source>
        <dbReference type="SAM" id="SignalP"/>
    </source>
</evidence>
<reference evidence="2 3" key="1">
    <citation type="submission" date="2019-05" db="EMBL/GenBank/DDBJ databases">
        <title>Another draft genome of Portunus trituberculatus and its Hox gene families provides insights of decapod evolution.</title>
        <authorList>
            <person name="Jeong J.-H."/>
            <person name="Song I."/>
            <person name="Kim S."/>
            <person name="Choi T."/>
            <person name="Kim D."/>
            <person name="Ryu S."/>
            <person name="Kim W."/>
        </authorList>
    </citation>
    <scope>NUCLEOTIDE SEQUENCE [LARGE SCALE GENOMIC DNA]</scope>
    <source>
        <tissue evidence="2">Muscle</tissue>
    </source>
</reference>
<evidence type="ECO:0008006" key="4">
    <source>
        <dbReference type="Google" id="ProtNLM"/>
    </source>
</evidence>
<feature type="signal peptide" evidence="1">
    <location>
        <begin position="1"/>
        <end position="22"/>
    </location>
</feature>
<evidence type="ECO:0000313" key="3">
    <source>
        <dbReference type="Proteomes" id="UP000324222"/>
    </source>
</evidence>
<dbReference type="AlphaFoldDB" id="A0A5B7GSG0"/>